<evidence type="ECO:0000313" key="2">
    <source>
        <dbReference type="EMBL" id="KGN43471.1"/>
    </source>
</evidence>
<reference evidence="2 3" key="1">
    <citation type="journal article" date="2009" name="Nat. Genet.">
        <title>The genome of the cucumber, Cucumis sativus L.</title>
        <authorList>
            <person name="Huang S."/>
            <person name="Li R."/>
            <person name="Zhang Z."/>
            <person name="Li L."/>
            <person name="Gu X."/>
            <person name="Fan W."/>
            <person name="Lucas W.J."/>
            <person name="Wang X."/>
            <person name="Xie B."/>
            <person name="Ni P."/>
            <person name="Ren Y."/>
            <person name="Zhu H."/>
            <person name="Li J."/>
            <person name="Lin K."/>
            <person name="Jin W."/>
            <person name="Fei Z."/>
            <person name="Li G."/>
            <person name="Staub J."/>
            <person name="Kilian A."/>
            <person name="van der Vossen E.A."/>
            <person name="Wu Y."/>
            <person name="Guo J."/>
            <person name="He J."/>
            <person name="Jia Z."/>
            <person name="Ren Y."/>
            <person name="Tian G."/>
            <person name="Lu Y."/>
            <person name="Ruan J."/>
            <person name="Qian W."/>
            <person name="Wang M."/>
            <person name="Huang Q."/>
            <person name="Li B."/>
            <person name="Xuan Z."/>
            <person name="Cao J."/>
            <person name="Asan"/>
            <person name="Wu Z."/>
            <person name="Zhang J."/>
            <person name="Cai Q."/>
            <person name="Bai Y."/>
            <person name="Zhao B."/>
            <person name="Han Y."/>
            <person name="Li Y."/>
            <person name="Li X."/>
            <person name="Wang S."/>
            <person name="Shi Q."/>
            <person name="Liu S."/>
            <person name="Cho W.K."/>
            <person name="Kim J.Y."/>
            <person name="Xu Y."/>
            <person name="Heller-Uszynska K."/>
            <person name="Miao H."/>
            <person name="Cheng Z."/>
            <person name="Zhang S."/>
            <person name="Wu J."/>
            <person name="Yang Y."/>
            <person name="Kang H."/>
            <person name="Li M."/>
            <person name="Liang H."/>
            <person name="Ren X."/>
            <person name="Shi Z."/>
            <person name="Wen M."/>
            <person name="Jian M."/>
            <person name="Yang H."/>
            <person name="Zhang G."/>
            <person name="Yang Z."/>
            <person name="Chen R."/>
            <person name="Liu S."/>
            <person name="Li J."/>
            <person name="Ma L."/>
            <person name="Liu H."/>
            <person name="Zhou Y."/>
            <person name="Zhao J."/>
            <person name="Fang X."/>
            <person name="Li G."/>
            <person name="Fang L."/>
            <person name="Li Y."/>
            <person name="Liu D."/>
            <person name="Zheng H."/>
            <person name="Zhang Y."/>
            <person name="Qin N."/>
            <person name="Li Z."/>
            <person name="Yang G."/>
            <person name="Yang S."/>
            <person name="Bolund L."/>
            <person name="Kristiansen K."/>
            <person name="Zheng H."/>
            <person name="Li S."/>
            <person name="Zhang X."/>
            <person name="Yang H."/>
            <person name="Wang J."/>
            <person name="Sun R."/>
            <person name="Zhang B."/>
            <person name="Jiang S."/>
            <person name="Wang J."/>
            <person name="Du Y."/>
            <person name="Li S."/>
        </authorList>
    </citation>
    <scope>NUCLEOTIDE SEQUENCE [LARGE SCALE GENOMIC DNA]</scope>
    <source>
        <strain evidence="3">cv. 9930</strain>
    </source>
</reference>
<evidence type="ECO:0000256" key="1">
    <source>
        <dbReference type="SAM" id="Phobius"/>
    </source>
</evidence>
<keyword evidence="3" id="KW-1185">Reference proteome</keyword>
<proteinExistence type="predicted"/>
<name>A0A0A0K6N9_CUCSA</name>
<reference evidence="2 3" key="4">
    <citation type="journal article" date="2011" name="BMC Genomics">
        <title>RNA-Seq improves annotation of protein-coding genes in the cucumber genome.</title>
        <authorList>
            <person name="Li Z."/>
            <person name="Zhang Z."/>
            <person name="Yan P."/>
            <person name="Huang S."/>
            <person name="Fei Z."/>
            <person name="Lin K."/>
        </authorList>
    </citation>
    <scope>NUCLEOTIDE SEQUENCE [LARGE SCALE GENOMIC DNA]</scope>
    <source>
        <strain evidence="3">cv. 9930</strain>
    </source>
</reference>
<feature type="transmembrane region" description="Helical" evidence="1">
    <location>
        <begin position="35"/>
        <end position="60"/>
    </location>
</feature>
<keyword evidence="1" id="KW-1133">Transmembrane helix</keyword>
<dbReference type="AlphaFoldDB" id="A0A0A0K6N9"/>
<accession>A0A0A0K6N9</accession>
<feature type="transmembrane region" description="Helical" evidence="1">
    <location>
        <begin position="66"/>
        <end position="83"/>
    </location>
</feature>
<keyword evidence="1" id="KW-0812">Transmembrane</keyword>
<dbReference type="EMBL" id="CM002928">
    <property type="protein sequence ID" value="KGN43471.1"/>
    <property type="molecule type" value="Genomic_DNA"/>
</dbReference>
<reference evidence="2 3" key="3">
    <citation type="journal article" date="2010" name="BMC Genomics">
        <title>Transcriptome sequencing and comparative analysis of cucumber flowers with different sex types.</title>
        <authorList>
            <person name="Guo S."/>
            <person name="Zheng Y."/>
            <person name="Joung J.G."/>
            <person name="Liu S."/>
            <person name="Zhang Z."/>
            <person name="Crasta O.R."/>
            <person name="Sobral B.W."/>
            <person name="Xu Y."/>
            <person name="Huang S."/>
            <person name="Fei Z."/>
        </authorList>
    </citation>
    <scope>NUCLEOTIDE SEQUENCE [LARGE SCALE GENOMIC DNA]</scope>
    <source>
        <strain evidence="3">cv. 9930</strain>
    </source>
</reference>
<dbReference type="Gramene" id="KGN43471">
    <property type="protein sequence ID" value="KGN43471"/>
    <property type="gene ID" value="Csa_7G038950"/>
</dbReference>
<evidence type="ECO:0000313" key="3">
    <source>
        <dbReference type="Proteomes" id="UP000029981"/>
    </source>
</evidence>
<organism evidence="2 3">
    <name type="scientific">Cucumis sativus</name>
    <name type="common">Cucumber</name>
    <dbReference type="NCBI Taxonomy" id="3659"/>
    <lineage>
        <taxon>Eukaryota</taxon>
        <taxon>Viridiplantae</taxon>
        <taxon>Streptophyta</taxon>
        <taxon>Embryophyta</taxon>
        <taxon>Tracheophyta</taxon>
        <taxon>Spermatophyta</taxon>
        <taxon>Magnoliopsida</taxon>
        <taxon>eudicotyledons</taxon>
        <taxon>Gunneridae</taxon>
        <taxon>Pentapetalae</taxon>
        <taxon>rosids</taxon>
        <taxon>fabids</taxon>
        <taxon>Cucurbitales</taxon>
        <taxon>Cucurbitaceae</taxon>
        <taxon>Benincaseae</taxon>
        <taxon>Cucumis</taxon>
    </lineage>
</organism>
<dbReference type="Proteomes" id="UP000029981">
    <property type="component" value="Chromosome 7"/>
</dbReference>
<keyword evidence="1" id="KW-0472">Membrane</keyword>
<gene>
    <name evidence="2" type="ORF">Csa_7G038950</name>
</gene>
<protein>
    <submittedName>
        <fullName evidence="2">Uncharacterized protein</fullName>
    </submittedName>
</protein>
<reference evidence="2 3" key="2">
    <citation type="journal article" date="2009" name="PLoS ONE">
        <title>An integrated genetic and cytogenetic map of the cucumber genome.</title>
        <authorList>
            <person name="Ren Y."/>
            <person name="Zhang Z."/>
            <person name="Liu J."/>
            <person name="Staub J.E."/>
            <person name="Han Y."/>
            <person name="Cheng Z."/>
            <person name="Li X."/>
            <person name="Lu J."/>
            <person name="Miao H."/>
            <person name="Kang H."/>
            <person name="Xie B."/>
            <person name="Gu X."/>
            <person name="Wang X."/>
            <person name="Du Y."/>
            <person name="Jin W."/>
            <person name="Huang S."/>
        </authorList>
    </citation>
    <scope>NUCLEOTIDE SEQUENCE [LARGE SCALE GENOMIC DNA]</scope>
    <source>
        <strain evidence="3">cv. 9930</strain>
    </source>
</reference>
<sequence length="126" mass="13777">MKIPSILHESGIAHPFLLCRFESAPPVPALFKIPLVLVISTLIVIVLVLRISVLIAVIVLGISKPIVVLIVLVLVLLLLISRFNKIVHRKPRFVIPLVLIAFSSENLLFHVGNRPSVFIGIGITAV</sequence>